<dbReference type="Pfam" id="PF00013">
    <property type="entry name" value="KH_1"/>
    <property type="match status" value="2"/>
</dbReference>
<dbReference type="InterPro" id="IPR047274">
    <property type="entry name" value="KH-I_NOVA_rpt3"/>
</dbReference>
<name>A0A094KB47_PODCR</name>
<dbReference type="InterPro" id="IPR036612">
    <property type="entry name" value="KH_dom_type_1_sf"/>
</dbReference>
<evidence type="ECO:0000259" key="6">
    <source>
        <dbReference type="SMART" id="SM00322"/>
    </source>
</evidence>
<feature type="region of interest" description="Disordered" evidence="5">
    <location>
        <begin position="45"/>
        <end position="80"/>
    </location>
</feature>
<accession>A0A094KB47</accession>
<organism evidence="7 8">
    <name type="scientific">Podiceps cristatus</name>
    <name type="common">Great crested grebe</name>
    <dbReference type="NCBI Taxonomy" id="345573"/>
    <lineage>
        <taxon>Eukaryota</taxon>
        <taxon>Metazoa</taxon>
        <taxon>Chordata</taxon>
        <taxon>Craniata</taxon>
        <taxon>Vertebrata</taxon>
        <taxon>Euteleostomi</taxon>
        <taxon>Archelosauria</taxon>
        <taxon>Archosauria</taxon>
        <taxon>Dinosauria</taxon>
        <taxon>Saurischia</taxon>
        <taxon>Theropoda</taxon>
        <taxon>Coelurosauria</taxon>
        <taxon>Aves</taxon>
        <taxon>Neognathae</taxon>
        <taxon>Neoaves</taxon>
        <taxon>Mirandornithes</taxon>
        <taxon>Podicipediformes</taxon>
        <taxon>Podicipedidae</taxon>
        <taxon>Podiceps</taxon>
    </lineage>
</organism>
<evidence type="ECO:0000256" key="5">
    <source>
        <dbReference type="SAM" id="MobiDB-lite"/>
    </source>
</evidence>
<evidence type="ECO:0000256" key="4">
    <source>
        <dbReference type="PROSITE-ProRule" id="PRU00117"/>
    </source>
</evidence>
<dbReference type="InterPro" id="IPR047276">
    <property type="entry name" value="KH-I_NOVA_rpt2"/>
</dbReference>
<sequence>FAGTTERVCLIQGTVEALNAVHGFIAEKIREMPQNVAKTEPVSILQPQTTVNPDRIKQTLPSSPTTTKSSPSDPMTTSRANQVKIIVPNSTAGLIIGKGGATVKAIMEQSGAWVQLSQKPDGINLQERVVTVSGEPEQNRKAVELIIQKIQEDPQSGRGLHIWPNPTGSPYANTAEVLPTAAAAAGLLGHANLAGVAAFPAVLSGFTGNDLVAITSALNTLASYGYNLNTLGLGLSQAAATGALAAAAASANPAAAAANLLATYASEASASGSPAGGTAGTFALGSLAAATAATNGYFGAASPLAASAILGTEKSTDGSKDVVEIAVPENLVGAILGKGGKTLVEYQELTGARIQISKKGEFVPGTRNRKVTITGTPAATQAAQYLITQRITYEQGVRAANPQKVG</sequence>
<dbReference type="FunFam" id="3.30.1370.10:FF:000019">
    <property type="entry name" value="RNA-binding protein Nova-1 isoform 1"/>
    <property type="match status" value="1"/>
</dbReference>
<keyword evidence="1" id="KW-0677">Repeat</keyword>
<evidence type="ECO:0000256" key="2">
    <source>
        <dbReference type="ARBA" id="ARBA00022884"/>
    </source>
</evidence>
<dbReference type="SMART" id="SM00322">
    <property type="entry name" value="KH"/>
    <property type="match status" value="2"/>
</dbReference>
<dbReference type="AlphaFoldDB" id="A0A094KB47"/>
<proteinExistence type="predicted"/>
<dbReference type="FunFam" id="3.30.1370.10:FF:000022">
    <property type="entry name" value="RNA-binding protein Nova-1 isoform 1"/>
    <property type="match status" value="1"/>
</dbReference>
<dbReference type="EMBL" id="KL254412">
    <property type="protein sequence ID" value="KFZ56608.1"/>
    <property type="molecule type" value="Genomic_DNA"/>
</dbReference>
<keyword evidence="2 4" id="KW-0694">RNA-binding</keyword>
<dbReference type="InterPro" id="IPR004088">
    <property type="entry name" value="KH_dom_type_1"/>
</dbReference>
<feature type="domain" description="K Homology" evidence="6">
    <location>
        <begin position="79"/>
        <end position="151"/>
    </location>
</feature>
<gene>
    <name evidence="7" type="ORF">N338_05242</name>
</gene>
<evidence type="ECO:0000313" key="7">
    <source>
        <dbReference type="EMBL" id="KFZ56608.1"/>
    </source>
</evidence>
<dbReference type="SUPFAM" id="SSF54791">
    <property type="entry name" value="Eukaryotic type KH-domain (KH-domain type I)"/>
    <property type="match status" value="2"/>
</dbReference>
<keyword evidence="8" id="KW-1185">Reference proteome</keyword>
<dbReference type="PANTHER" id="PTHR10288">
    <property type="entry name" value="KH DOMAIN CONTAINING RNA BINDING PROTEIN"/>
    <property type="match status" value="1"/>
</dbReference>
<dbReference type="OrthoDB" id="441329at2759"/>
<protein>
    <submittedName>
        <fullName evidence="7">RNA-binding protein Nova-1</fullName>
    </submittedName>
</protein>
<comment type="subunit">
    <text evidence="3">Interacts with PTBP2; the interaction is direct.</text>
</comment>
<evidence type="ECO:0000256" key="3">
    <source>
        <dbReference type="ARBA" id="ARBA00034798"/>
    </source>
</evidence>
<feature type="non-terminal residue" evidence="7">
    <location>
        <position position="1"/>
    </location>
</feature>
<evidence type="ECO:0000256" key="1">
    <source>
        <dbReference type="ARBA" id="ARBA00022737"/>
    </source>
</evidence>
<dbReference type="CDD" id="cd22436">
    <property type="entry name" value="KH-I_NOVA_rpt2"/>
    <property type="match status" value="1"/>
</dbReference>
<evidence type="ECO:0000313" key="8">
    <source>
        <dbReference type="Proteomes" id="UP000053854"/>
    </source>
</evidence>
<dbReference type="CDD" id="cd09031">
    <property type="entry name" value="KH-I_NOVA_rpt3"/>
    <property type="match status" value="1"/>
</dbReference>
<feature type="compositionally biased region" description="Low complexity" evidence="5">
    <location>
        <begin position="59"/>
        <end position="78"/>
    </location>
</feature>
<dbReference type="InterPro" id="IPR004087">
    <property type="entry name" value="KH_dom"/>
</dbReference>
<feature type="non-terminal residue" evidence="7">
    <location>
        <position position="406"/>
    </location>
</feature>
<reference evidence="7 8" key="1">
    <citation type="submission" date="2014-04" db="EMBL/GenBank/DDBJ databases">
        <title>Genome evolution of avian class.</title>
        <authorList>
            <person name="Zhang G."/>
            <person name="Li C."/>
        </authorList>
    </citation>
    <scope>NUCLEOTIDE SEQUENCE [LARGE SCALE GENOMIC DNA]</scope>
    <source>
        <strain evidence="7">BGI_N338</strain>
    </source>
</reference>
<dbReference type="Proteomes" id="UP000053854">
    <property type="component" value="Unassembled WGS sequence"/>
</dbReference>
<dbReference type="PROSITE" id="PS50084">
    <property type="entry name" value="KH_TYPE_1"/>
    <property type="match status" value="2"/>
</dbReference>
<feature type="domain" description="K Homology" evidence="6">
    <location>
        <begin position="319"/>
        <end position="392"/>
    </location>
</feature>
<dbReference type="GO" id="GO:0003723">
    <property type="term" value="F:RNA binding"/>
    <property type="evidence" value="ECO:0007669"/>
    <property type="project" value="UniProtKB-UniRule"/>
</dbReference>
<dbReference type="Gene3D" id="3.30.1370.10">
    <property type="entry name" value="K Homology domain, type 1"/>
    <property type="match status" value="2"/>
</dbReference>